<sequence length="53" mass="5410">MAVNVAMEWVVADNNALSMGSLFGAEGAKHFEGAGSLAQKMAQSGATPEEINA</sequence>
<reference evidence="1 2" key="1">
    <citation type="submission" date="2019-12" db="EMBL/GenBank/DDBJ databases">
        <title>Engineering Photorhabdus to improve their lethality against agricultural pests.</title>
        <authorList>
            <person name="Machado R.A.R."/>
        </authorList>
    </citation>
    <scope>NUCLEOTIDE SEQUENCE [LARGE SCALE GENOMIC DNA]</scope>
    <source>
        <strain evidence="1 2">EN01</strain>
    </source>
</reference>
<feature type="non-terminal residue" evidence="1">
    <location>
        <position position="53"/>
    </location>
</feature>
<gene>
    <name evidence="1" type="ORF">GPY51_24655</name>
</gene>
<organism evidence="1 2">
    <name type="scientific">Photorhabdus laumondii subsp. laumondii</name>
    <name type="common">Photorhabdus luminescens subsp. laumondii</name>
    <dbReference type="NCBI Taxonomy" id="141679"/>
    <lineage>
        <taxon>Bacteria</taxon>
        <taxon>Pseudomonadati</taxon>
        <taxon>Pseudomonadota</taxon>
        <taxon>Gammaproteobacteria</taxon>
        <taxon>Enterobacterales</taxon>
        <taxon>Morganellaceae</taxon>
        <taxon>Photorhabdus</taxon>
    </lineage>
</organism>
<accession>A0A6L9JYF5</accession>
<dbReference type="AlphaFoldDB" id="A0A6L9JYF5"/>
<protein>
    <submittedName>
        <fullName evidence="1">Uncharacterized protein</fullName>
    </submittedName>
</protein>
<evidence type="ECO:0000313" key="2">
    <source>
        <dbReference type="Proteomes" id="UP000479300"/>
    </source>
</evidence>
<dbReference type="EMBL" id="WSFA01000180">
    <property type="protein sequence ID" value="NDL41812.1"/>
    <property type="molecule type" value="Genomic_DNA"/>
</dbReference>
<name>A0A6L9JYF5_PHOLM</name>
<comment type="caution">
    <text evidence="1">The sequence shown here is derived from an EMBL/GenBank/DDBJ whole genome shotgun (WGS) entry which is preliminary data.</text>
</comment>
<evidence type="ECO:0000313" key="1">
    <source>
        <dbReference type="EMBL" id="NDL41812.1"/>
    </source>
</evidence>
<dbReference type="Proteomes" id="UP000479300">
    <property type="component" value="Unassembled WGS sequence"/>
</dbReference>
<proteinExistence type="predicted"/>